<organism evidence="1 2">
    <name type="scientific">Botryotinia narcissicola</name>
    <dbReference type="NCBI Taxonomy" id="278944"/>
    <lineage>
        <taxon>Eukaryota</taxon>
        <taxon>Fungi</taxon>
        <taxon>Dikarya</taxon>
        <taxon>Ascomycota</taxon>
        <taxon>Pezizomycotina</taxon>
        <taxon>Leotiomycetes</taxon>
        <taxon>Helotiales</taxon>
        <taxon>Sclerotiniaceae</taxon>
        <taxon>Botryotinia</taxon>
    </lineage>
</organism>
<reference evidence="1 2" key="1">
    <citation type="submission" date="2017-12" db="EMBL/GenBank/DDBJ databases">
        <title>Comparative genomics of Botrytis spp.</title>
        <authorList>
            <person name="Valero-Jimenez C.A."/>
            <person name="Tapia P."/>
            <person name="Veloso J."/>
            <person name="Silva-Moreno E."/>
            <person name="Staats M."/>
            <person name="Valdes J.H."/>
            <person name="Van Kan J.A.L."/>
        </authorList>
    </citation>
    <scope>NUCLEOTIDE SEQUENCE [LARGE SCALE GENOMIC DNA]</scope>
    <source>
        <strain evidence="1 2">MUCL2120</strain>
    </source>
</reference>
<sequence length="52" mass="5665">MIYFDTDGADLQCGRDALAISLSLFMQHDADELHSRLGAIKAQGTPELLSTK</sequence>
<name>A0A4Z1IFQ3_9HELO</name>
<accession>A0A4Z1IFQ3</accession>
<keyword evidence="2" id="KW-1185">Reference proteome</keyword>
<comment type="caution">
    <text evidence="1">The sequence shown here is derived from an EMBL/GenBank/DDBJ whole genome shotgun (WGS) entry which is preliminary data.</text>
</comment>
<dbReference type="AlphaFoldDB" id="A0A4Z1IFQ3"/>
<dbReference type="EMBL" id="PQXJ01000147">
    <property type="protein sequence ID" value="TGO60308.1"/>
    <property type="molecule type" value="Genomic_DNA"/>
</dbReference>
<dbReference type="OrthoDB" id="10462754at2759"/>
<evidence type="ECO:0000313" key="1">
    <source>
        <dbReference type="EMBL" id="TGO60308.1"/>
    </source>
</evidence>
<proteinExistence type="predicted"/>
<evidence type="ECO:0000313" key="2">
    <source>
        <dbReference type="Proteomes" id="UP000297452"/>
    </source>
</evidence>
<dbReference type="Proteomes" id="UP000297452">
    <property type="component" value="Unassembled WGS sequence"/>
</dbReference>
<protein>
    <submittedName>
        <fullName evidence="1">Uncharacterized protein</fullName>
    </submittedName>
</protein>
<gene>
    <name evidence="1" type="ORF">BOTNAR_0147g00080</name>
</gene>